<evidence type="ECO:0000313" key="1">
    <source>
        <dbReference type="EMBL" id="CAB5194589.1"/>
    </source>
</evidence>
<evidence type="ECO:0008006" key="2">
    <source>
        <dbReference type="Google" id="ProtNLM"/>
    </source>
</evidence>
<dbReference type="EMBL" id="LR798221">
    <property type="protein sequence ID" value="CAB5194589.1"/>
    <property type="molecule type" value="Genomic_DNA"/>
</dbReference>
<gene>
    <name evidence="1" type="ORF">UFOVP175_8</name>
</gene>
<reference evidence="1" key="1">
    <citation type="submission" date="2020-05" db="EMBL/GenBank/DDBJ databases">
        <authorList>
            <person name="Chiriac C."/>
            <person name="Salcher M."/>
            <person name="Ghai R."/>
            <person name="Kavagutti S V."/>
        </authorList>
    </citation>
    <scope>NUCLEOTIDE SEQUENCE</scope>
</reference>
<sequence length="694" mass="78309">MQDNSYKTATDQMAKVGASPDIGALTDELRRSATEYGIGSRVQKSENVRYCRWPGQTDDGKKWNDGNRTNPAFPWDGASDTRIPLADEVVNGMVDLCSTAFWRSMLRVAPSNVSQLEVASTAHNLMDWAINARMYTDLTREVELLSQYLWTYGWTGVHVTWQQEMGQKEQYLTMDQIVALAAQSPQGSVLADMPALIANPEADDQSAELLLAAFPNLTKRRALKAVRELRDEGECDFPVPTMVTNKPMIAALAPYDELAFPPETTDIQSARVVFRRFYMTEVEVLQKVETDDWDAEWAQEAINTMGRFSNYADYTYTLGLSNNALMDRSNLIEIVYAYQKAVDEDGIPGVFYTVFCPQVGNKWGYFELLDYAHGQYPFVVWRSELIHRKIVESRGVPEIASTWQHEVKAQRDSVFDYTSLTTLPPIEVPKTRGGNLKIGPAIQIPVLRRGEIGFMQPPSREPNVAFQLMAAVEAQTDRYFGRPTEKVPPAITQMRQQRLINNWLHGWTEAFRQTLALVLQYMGPEEIMRVTGSQIQIPENVQEFDCTLKFDVRELSTDLVTEKLKAISSLVLPLDTVGVIDRAKLISVALRTIDPTLASELVMQTGPASQKMFKETNDEVALMSLGNPPALRENDPTAAMRLQFTQQVLQSNPKYQAQLQQDPLFQANLQKYLENLQFSVQQQQNAVTGRLGVQ</sequence>
<protein>
    <recommendedName>
        <fullName evidence="2">Portal protein</fullName>
    </recommendedName>
</protein>
<organism evidence="1">
    <name type="scientific">uncultured Caudovirales phage</name>
    <dbReference type="NCBI Taxonomy" id="2100421"/>
    <lineage>
        <taxon>Viruses</taxon>
        <taxon>Duplodnaviria</taxon>
        <taxon>Heunggongvirae</taxon>
        <taxon>Uroviricota</taxon>
        <taxon>Caudoviricetes</taxon>
        <taxon>Peduoviridae</taxon>
        <taxon>Maltschvirus</taxon>
        <taxon>Maltschvirus maltsch</taxon>
    </lineage>
</organism>
<name>A0A6J7WEB4_9CAUD</name>
<proteinExistence type="predicted"/>
<accession>A0A6J7WEB4</accession>